<accession>A0A0K1QF04</accession>
<evidence type="ECO:0000313" key="1">
    <source>
        <dbReference type="EMBL" id="AKV04303.1"/>
    </source>
</evidence>
<organism evidence="1 2">
    <name type="scientific">Labilithrix luteola</name>
    <dbReference type="NCBI Taxonomy" id="1391654"/>
    <lineage>
        <taxon>Bacteria</taxon>
        <taxon>Pseudomonadati</taxon>
        <taxon>Myxococcota</taxon>
        <taxon>Polyangia</taxon>
        <taxon>Polyangiales</taxon>
        <taxon>Labilitrichaceae</taxon>
        <taxon>Labilithrix</taxon>
    </lineage>
</organism>
<dbReference type="Proteomes" id="UP000064967">
    <property type="component" value="Chromosome"/>
</dbReference>
<dbReference type="AlphaFoldDB" id="A0A0K1QF04"/>
<reference evidence="1 2" key="1">
    <citation type="submission" date="2015-08" db="EMBL/GenBank/DDBJ databases">
        <authorList>
            <person name="Babu N.S."/>
            <person name="Beckwith C.J."/>
            <person name="Beseler K.G."/>
            <person name="Brison A."/>
            <person name="Carone J.V."/>
            <person name="Caskin T.P."/>
            <person name="Diamond M."/>
            <person name="Durham M.E."/>
            <person name="Foxe J.M."/>
            <person name="Go M."/>
            <person name="Henderson B.A."/>
            <person name="Jones I.B."/>
            <person name="McGettigan J.A."/>
            <person name="Micheletti S.J."/>
            <person name="Nasrallah M.E."/>
            <person name="Ortiz D."/>
            <person name="Piller C.R."/>
            <person name="Privatt S.R."/>
            <person name="Schneider S.L."/>
            <person name="Sharp S."/>
            <person name="Smith T.C."/>
            <person name="Stanton J.D."/>
            <person name="Ullery H.E."/>
            <person name="Wilson R.J."/>
            <person name="Serrano M.G."/>
            <person name="Buck G."/>
            <person name="Lee V."/>
            <person name="Wang Y."/>
            <person name="Carvalho R."/>
            <person name="Voegtly L."/>
            <person name="Shi R."/>
            <person name="Duckworth R."/>
            <person name="Johnson A."/>
            <person name="Loviza R."/>
            <person name="Walstead R."/>
            <person name="Shah Z."/>
            <person name="Kiflezghi M."/>
            <person name="Wade K."/>
            <person name="Ball S.L."/>
            <person name="Bradley K.W."/>
            <person name="Asai D.J."/>
            <person name="Bowman C.A."/>
            <person name="Russell D.A."/>
            <person name="Pope W.H."/>
            <person name="Jacobs-Sera D."/>
            <person name="Hendrix R.W."/>
            <person name="Hatfull G.F."/>
        </authorList>
    </citation>
    <scope>NUCLEOTIDE SEQUENCE [LARGE SCALE GENOMIC DNA]</scope>
    <source>
        <strain evidence="1 2">DSM 27648</strain>
    </source>
</reference>
<dbReference type="KEGG" id="llu:AKJ09_10966"/>
<proteinExistence type="predicted"/>
<protein>
    <submittedName>
        <fullName evidence="1">Uncharacterized protein</fullName>
    </submittedName>
</protein>
<evidence type="ECO:0000313" key="2">
    <source>
        <dbReference type="Proteomes" id="UP000064967"/>
    </source>
</evidence>
<name>A0A0K1QF04_9BACT</name>
<gene>
    <name evidence="1" type="ORF">AKJ09_10966</name>
</gene>
<dbReference type="STRING" id="1391654.AKJ09_10966"/>
<sequence>MGAASASSAAAPAVSVWGTHGAPVTSRHGGMVMVRRFLATVRPSGVHATIRRTPGTDVPVSFRNRTPCGPFVNGETIVGFCQLILMAIRRLAVSALSRGERSKSCASLTLSPAVSMPPARRMRDVPSGVAVCQARAVGRWPIGCQDEVVLRL</sequence>
<dbReference type="EMBL" id="CP012333">
    <property type="protein sequence ID" value="AKV04303.1"/>
    <property type="molecule type" value="Genomic_DNA"/>
</dbReference>
<keyword evidence="2" id="KW-1185">Reference proteome</keyword>